<proteinExistence type="inferred from homology"/>
<protein>
    <recommendedName>
        <fullName evidence="2">YCII-related domain-containing protein</fullName>
    </recommendedName>
</protein>
<dbReference type="InterPro" id="IPR005545">
    <property type="entry name" value="YCII"/>
</dbReference>
<comment type="similarity">
    <text evidence="1">Belongs to the YciI family.</text>
</comment>
<dbReference type="eggNOG" id="COG2350">
    <property type="taxonomic scope" value="Bacteria"/>
</dbReference>
<name>I0GWZ4_ACTM4</name>
<sequence length="99" mass="10838">MSSVYLMISKYLKPLAEVDAAREDHLTFLAGLEERGLSVTAGRQEPAVGGIILLDVDTEAEAHELIAQDPYVQRGLAEYTATGWHPTRGALAGYQRNRP</sequence>
<gene>
    <name evidence="3" type="ordered locus">AMIS_610</name>
</gene>
<dbReference type="AlphaFoldDB" id="I0GWZ4"/>
<dbReference type="SUPFAM" id="SSF54909">
    <property type="entry name" value="Dimeric alpha+beta barrel"/>
    <property type="match status" value="1"/>
</dbReference>
<dbReference type="Pfam" id="PF03795">
    <property type="entry name" value="YCII"/>
    <property type="match status" value="1"/>
</dbReference>
<reference evidence="3 4" key="1">
    <citation type="submission" date="2012-02" db="EMBL/GenBank/DDBJ databases">
        <title>Complete genome sequence of Actinoplanes missouriensis 431 (= NBRC 102363).</title>
        <authorList>
            <person name="Ohnishi Y."/>
            <person name="Ishikawa J."/>
            <person name="Sekine M."/>
            <person name="Hosoyama A."/>
            <person name="Harada T."/>
            <person name="Narita H."/>
            <person name="Hata T."/>
            <person name="Konno Y."/>
            <person name="Tutikane K."/>
            <person name="Fujita N."/>
            <person name="Horinouchi S."/>
            <person name="Hayakawa M."/>
        </authorList>
    </citation>
    <scope>NUCLEOTIDE SEQUENCE [LARGE SCALE GENOMIC DNA]</scope>
    <source>
        <strain evidence="4">ATCC 14538 / DSM 43046 / CBS 188.64 / JCM 3121 / NBRC 102363 / NCIMB 12654 / NRRL B-3342 / UNCC 431</strain>
    </source>
</reference>
<dbReference type="InterPro" id="IPR011008">
    <property type="entry name" value="Dimeric_a/b-barrel"/>
</dbReference>
<accession>I0GWZ4</accession>
<dbReference type="PANTHER" id="PTHR37828">
    <property type="entry name" value="GSR2449 PROTEIN"/>
    <property type="match status" value="1"/>
</dbReference>
<dbReference type="EMBL" id="AP012319">
    <property type="protein sequence ID" value="BAL85281.1"/>
    <property type="molecule type" value="Genomic_DNA"/>
</dbReference>
<dbReference type="PANTHER" id="PTHR37828:SF1">
    <property type="entry name" value="YCII-RELATED DOMAIN-CONTAINING PROTEIN"/>
    <property type="match status" value="1"/>
</dbReference>
<evidence type="ECO:0000259" key="2">
    <source>
        <dbReference type="Pfam" id="PF03795"/>
    </source>
</evidence>
<keyword evidence="4" id="KW-1185">Reference proteome</keyword>
<dbReference type="STRING" id="512565.AMIS_610"/>
<dbReference type="Gene3D" id="3.30.70.1060">
    <property type="entry name" value="Dimeric alpha+beta barrel"/>
    <property type="match status" value="1"/>
</dbReference>
<dbReference type="PATRIC" id="fig|512565.3.peg.62"/>
<dbReference type="Proteomes" id="UP000007882">
    <property type="component" value="Chromosome"/>
</dbReference>
<evidence type="ECO:0000313" key="4">
    <source>
        <dbReference type="Proteomes" id="UP000007882"/>
    </source>
</evidence>
<feature type="domain" description="YCII-related" evidence="2">
    <location>
        <begin position="7"/>
        <end position="81"/>
    </location>
</feature>
<dbReference type="HOGENOM" id="CLU_110355_6_2_11"/>
<evidence type="ECO:0000313" key="3">
    <source>
        <dbReference type="EMBL" id="BAL85281.1"/>
    </source>
</evidence>
<dbReference type="KEGG" id="ams:AMIS_610"/>
<evidence type="ECO:0000256" key="1">
    <source>
        <dbReference type="ARBA" id="ARBA00007689"/>
    </source>
</evidence>
<organism evidence="3 4">
    <name type="scientific">Actinoplanes missouriensis (strain ATCC 14538 / DSM 43046 / CBS 188.64 / JCM 3121 / NBRC 102363 / NCIMB 12654 / NRRL B-3342 / UNCC 431)</name>
    <dbReference type="NCBI Taxonomy" id="512565"/>
    <lineage>
        <taxon>Bacteria</taxon>
        <taxon>Bacillati</taxon>
        <taxon>Actinomycetota</taxon>
        <taxon>Actinomycetes</taxon>
        <taxon>Micromonosporales</taxon>
        <taxon>Micromonosporaceae</taxon>
        <taxon>Actinoplanes</taxon>
    </lineage>
</organism>